<dbReference type="Proteomes" id="UP000790347">
    <property type="component" value="Unassembled WGS sequence"/>
</dbReference>
<keyword evidence="1" id="KW-1133">Transmembrane helix</keyword>
<dbReference type="AlphaFoldDB" id="A0A922L0I6"/>
<accession>A0A922L0I6</accession>
<reference evidence="2" key="2">
    <citation type="journal article" date="2022" name="Res Sq">
        <title>Comparative Genomics Reveals Insights into the Divergent Evolution of Astigmatic Mites and Household Pest Adaptations.</title>
        <authorList>
            <person name="Xiong Q."/>
            <person name="Wan A.T.-Y."/>
            <person name="Liu X.-Y."/>
            <person name="Fung C.S.-H."/>
            <person name="Xiao X."/>
            <person name="Malainual N."/>
            <person name="Hou J."/>
            <person name="Wang L."/>
            <person name="Wang M."/>
            <person name="Yang K."/>
            <person name="Cui Y."/>
            <person name="Leung E."/>
            <person name="Nong W."/>
            <person name="Shin S.-K."/>
            <person name="Au S."/>
            <person name="Jeong K.Y."/>
            <person name="Chew F.T."/>
            <person name="Hui J."/>
            <person name="Leung T.F."/>
            <person name="Tungtrongchitr A."/>
            <person name="Zhong N."/>
            <person name="Liu Z."/>
            <person name="Tsui S."/>
        </authorList>
    </citation>
    <scope>NUCLEOTIDE SEQUENCE</scope>
    <source>
        <strain evidence="2">Derf</strain>
        <tissue evidence="2">Whole organism</tissue>
    </source>
</reference>
<keyword evidence="1" id="KW-0472">Membrane</keyword>
<keyword evidence="1" id="KW-0812">Transmembrane</keyword>
<feature type="transmembrane region" description="Helical" evidence="1">
    <location>
        <begin position="51"/>
        <end position="69"/>
    </location>
</feature>
<name>A0A922L0I6_DERFA</name>
<dbReference type="EMBL" id="ASGP02000005">
    <property type="protein sequence ID" value="KAH9506783.1"/>
    <property type="molecule type" value="Genomic_DNA"/>
</dbReference>
<evidence type="ECO:0000313" key="3">
    <source>
        <dbReference type="Proteomes" id="UP000790347"/>
    </source>
</evidence>
<sequence>MSVPNKIEWSITDKIEENWLILMAYSGRPSPSSKSGVLKTIKTIKVKLVDMFHLSFWIGHAIVFGVGFYHSRFHVIRIGNHLGGLKTIANLKSSLTSYIVATYLYHSWLGYKSRIENDNQSIIK</sequence>
<evidence type="ECO:0000256" key="1">
    <source>
        <dbReference type="SAM" id="Phobius"/>
    </source>
</evidence>
<protein>
    <submittedName>
        <fullName evidence="2">Uncharacterized protein</fullName>
    </submittedName>
</protein>
<reference evidence="2" key="1">
    <citation type="submission" date="2013-05" db="EMBL/GenBank/DDBJ databases">
        <authorList>
            <person name="Yim A.K.Y."/>
            <person name="Chan T.F."/>
            <person name="Ji K.M."/>
            <person name="Liu X.Y."/>
            <person name="Zhou J.W."/>
            <person name="Li R.Q."/>
            <person name="Yang K.Y."/>
            <person name="Li J."/>
            <person name="Li M."/>
            <person name="Law P.T.W."/>
            <person name="Wu Y.L."/>
            <person name="Cai Z.L."/>
            <person name="Qin H."/>
            <person name="Bao Y."/>
            <person name="Leung R.K.K."/>
            <person name="Ng P.K.S."/>
            <person name="Zou J."/>
            <person name="Zhong X.J."/>
            <person name="Ran P.X."/>
            <person name="Zhong N.S."/>
            <person name="Liu Z.G."/>
            <person name="Tsui S.K.W."/>
        </authorList>
    </citation>
    <scope>NUCLEOTIDE SEQUENCE</scope>
    <source>
        <strain evidence="2">Derf</strain>
        <tissue evidence="2">Whole organism</tissue>
    </source>
</reference>
<gene>
    <name evidence="2" type="ORF">DERF_011498</name>
</gene>
<evidence type="ECO:0000313" key="2">
    <source>
        <dbReference type="EMBL" id="KAH9506783.1"/>
    </source>
</evidence>
<organism evidence="2 3">
    <name type="scientific">Dermatophagoides farinae</name>
    <name type="common">American house dust mite</name>
    <dbReference type="NCBI Taxonomy" id="6954"/>
    <lineage>
        <taxon>Eukaryota</taxon>
        <taxon>Metazoa</taxon>
        <taxon>Ecdysozoa</taxon>
        <taxon>Arthropoda</taxon>
        <taxon>Chelicerata</taxon>
        <taxon>Arachnida</taxon>
        <taxon>Acari</taxon>
        <taxon>Acariformes</taxon>
        <taxon>Sarcoptiformes</taxon>
        <taxon>Astigmata</taxon>
        <taxon>Psoroptidia</taxon>
        <taxon>Analgoidea</taxon>
        <taxon>Pyroglyphidae</taxon>
        <taxon>Dermatophagoidinae</taxon>
        <taxon>Dermatophagoides</taxon>
    </lineage>
</organism>
<proteinExistence type="predicted"/>
<keyword evidence="3" id="KW-1185">Reference proteome</keyword>
<comment type="caution">
    <text evidence="2">The sequence shown here is derived from an EMBL/GenBank/DDBJ whole genome shotgun (WGS) entry which is preliminary data.</text>
</comment>